<keyword evidence="4" id="KW-1185">Reference proteome</keyword>
<dbReference type="PANTHER" id="PTHR35596:SF1">
    <property type="entry name" value="MICROBIAL-TYPE PARG CATALYTIC DOMAIN-CONTAINING PROTEIN"/>
    <property type="match status" value="1"/>
</dbReference>
<dbReference type="EMBL" id="MU863931">
    <property type="protein sequence ID" value="KAK4199519.1"/>
    <property type="molecule type" value="Genomic_DNA"/>
</dbReference>
<reference evidence="3" key="2">
    <citation type="submission" date="2023-05" db="EMBL/GenBank/DDBJ databases">
        <authorList>
            <consortium name="Lawrence Berkeley National Laboratory"/>
            <person name="Steindorff A."/>
            <person name="Hensen N."/>
            <person name="Bonometti L."/>
            <person name="Westerberg I."/>
            <person name="Brannstrom I.O."/>
            <person name="Guillou S."/>
            <person name="Cros-Aarteil S."/>
            <person name="Calhoun S."/>
            <person name="Haridas S."/>
            <person name="Kuo A."/>
            <person name="Mondo S."/>
            <person name="Pangilinan J."/>
            <person name="Riley R."/>
            <person name="Labutti K."/>
            <person name="Andreopoulos B."/>
            <person name="Lipzen A."/>
            <person name="Chen C."/>
            <person name="Yanf M."/>
            <person name="Daum C."/>
            <person name="Ng V."/>
            <person name="Clum A."/>
            <person name="Ohm R."/>
            <person name="Martin F."/>
            <person name="Silar P."/>
            <person name="Natvig D."/>
            <person name="Lalanne C."/>
            <person name="Gautier V."/>
            <person name="Ament-Velasquez S.L."/>
            <person name="Kruys A."/>
            <person name="Hutchinson M.I."/>
            <person name="Powell A.J."/>
            <person name="Barry K."/>
            <person name="Miller A.N."/>
            <person name="Grigoriev I.V."/>
            <person name="Debuchy R."/>
            <person name="Gladieux P."/>
            <person name="Thoren M.H."/>
            <person name="Johannesson H."/>
        </authorList>
    </citation>
    <scope>NUCLEOTIDE SEQUENCE</scope>
    <source>
        <strain evidence="3">CBS 315.58</strain>
    </source>
</reference>
<dbReference type="Pfam" id="PF10021">
    <property type="entry name" value="PARG_cat_microb"/>
    <property type="match status" value="1"/>
</dbReference>
<name>A0AAN6XFC7_9PEZI</name>
<dbReference type="InterPro" id="IPR043472">
    <property type="entry name" value="Macro_dom-like"/>
</dbReference>
<proteinExistence type="predicted"/>
<evidence type="ECO:0000313" key="3">
    <source>
        <dbReference type="EMBL" id="KAK4199519.1"/>
    </source>
</evidence>
<accession>A0AAN6XFC7</accession>
<dbReference type="Proteomes" id="UP001303160">
    <property type="component" value="Unassembled WGS sequence"/>
</dbReference>
<gene>
    <name evidence="3" type="ORF">QBC40DRAFT_202700</name>
</gene>
<dbReference type="PANTHER" id="PTHR35596">
    <property type="entry name" value="DUF2263 DOMAIN-CONTAINING PROTEIN"/>
    <property type="match status" value="1"/>
</dbReference>
<reference evidence="3" key="1">
    <citation type="journal article" date="2023" name="Mol. Phylogenet. Evol.">
        <title>Genome-scale phylogeny and comparative genomics of the fungal order Sordariales.</title>
        <authorList>
            <person name="Hensen N."/>
            <person name="Bonometti L."/>
            <person name="Westerberg I."/>
            <person name="Brannstrom I.O."/>
            <person name="Guillou S."/>
            <person name="Cros-Aarteil S."/>
            <person name="Calhoun S."/>
            <person name="Haridas S."/>
            <person name="Kuo A."/>
            <person name="Mondo S."/>
            <person name="Pangilinan J."/>
            <person name="Riley R."/>
            <person name="LaButti K."/>
            <person name="Andreopoulos B."/>
            <person name="Lipzen A."/>
            <person name="Chen C."/>
            <person name="Yan M."/>
            <person name="Daum C."/>
            <person name="Ng V."/>
            <person name="Clum A."/>
            <person name="Steindorff A."/>
            <person name="Ohm R.A."/>
            <person name="Martin F."/>
            <person name="Silar P."/>
            <person name="Natvig D.O."/>
            <person name="Lalanne C."/>
            <person name="Gautier V."/>
            <person name="Ament-Velasquez S.L."/>
            <person name="Kruys A."/>
            <person name="Hutchinson M.I."/>
            <person name="Powell A.J."/>
            <person name="Barry K."/>
            <person name="Miller A.N."/>
            <person name="Grigoriev I.V."/>
            <person name="Debuchy R."/>
            <person name="Gladieux P."/>
            <person name="Hiltunen Thoren M."/>
            <person name="Johannesson H."/>
        </authorList>
    </citation>
    <scope>NUCLEOTIDE SEQUENCE</scope>
    <source>
        <strain evidence="3">CBS 315.58</strain>
    </source>
</reference>
<evidence type="ECO:0000256" key="1">
    <source>
        <dbReference type="SAM" id="MobiDB-lite"/>
    </source>
</evidence>
<dbReference type="AlphaFoldDB" id="A0AAN6XFC7"/>
<feature type="domain" description="Microbial-type PARG catalytic" evidence="2">
    <location>
        <begin position="185"/>
        <end position="283"/>
    </location>
</feature>
<comment type="caution">
    <text evidence="3">The sequence shown here is derived from an EMBL/GenBank/DDBJ whole genome shotgun (WGS) entry which is preliminary data.</text>
</comment>
<evidence type="ECO:0000259" key="2">
    <source>
        <dbReference type="Pfam" id="PF10021"/>
    </source>
</evidence>
<protein>
    <recommendedName>
        <fullName evidence="2">Microbial-type PARG catalytic domain-containing protein</fullName>
    </recommendedName>
</protein>
<feature type="region of interest" description="Disordered" evidence="1">
    <location>
        <begin position="24"/>
        <end position="45"/>
    </location>
</feature>
<dbReference type="InterPro" id="IPR019261">
    <property type="entry name" value="PARG_cat_microbial"/>
</dbReference>
<evidence type="ECO:0000313" key="4">
    <source>
        <dbReference type="Proteomes" id="UP001303160"/>
    </source>
</evidence>
<dbReference type="Gene3D" id="3.40.220.10">
    <property type="entry name" value="Leucine Aminopeptidase, subunit E, domain 1"/>
    <property type="match status" value="1"/>
</dbReference>
<sequence length="453" mass="51719">MPWEFPWKKYSPLKKWREGGSSLKKYDINRPVPPDPALNPGLVRRRKFGNARPEYEYNPPGRWNRPQAPVVGPRPMPITRYRKYAISKTSEDIYTKLLPGHLQPVPPPTYAQTMRDYSAPEEGYPGDLGPVPGLEPHMDPILRAHLRNIGQETRRVLPDILARLGTTAAAKECERVEYHNTHRLNPSSPPTRITDLKIRVVNMDTLDAALSLPVKPQPVRGSEGVEINWNPLILNFSDAHRAGDGWKVGDYSQSESLCYRTSLTMSLENGAYPITWNAALYSPYVLCVRGEREKITSFLDLDKPHTLPVVSCISVTSLHKPKIRRYEVLVGGIGPQRRPKEVFFWDPDRDKTKSTMRLALRIAATYRHPRLILGAQGCGNSDRNPPEDVAACWLEVLREDEFSVNWWTDVVFAVWDKPEVVAGQRNFEIFKKVLDGQHIGHDYWQHDDRILGE</sequence>
<organism evidence="3 4">
    <name type="scientific">Triangularia verruculosa</name>
    <dbReference type="NCBI Taxonomy" id="2587418"/>
    <lineage>
        <taxon>Eukaryota</taxon>
        <taxon>Fungi</taxon>
        <taxon>Dikarya</taxon>
        <taxon>Ascomycota</taxon>
        <taxon>Pezizomycotina</taxon>
        <taxon>Sordariomycetes</taxon>
        <taxon>Sordariomycetidae</taxon>
        <taxon>Sordariales</taxon>
        <taxon>Podosporaceae</taxon>
        <taxon>Triangularia</taxon>
    </lineage>
</organism>